<dbReference type="PIRSF" id="PIRSF000139">
    <property type="entry name" value="Glc_ox_4Fe-4S"/>
    <property type="match status" value="1"/>
</dbReference>
<evidence type="ECO:0000313" key="8">
    <source>
        <dbReference type="EMBL" id="MEW9807714.1"/>
    </source>
</evidence>
<dbReference type="Proteomes" id="UP001556196">
    <property type="component" value="Unassembled WGS sequence"/>
</dbReference>
<keyword evidence="1 6" id="KW-0004">4Fe-4S</keyword>
<keyword evidence="4 6" id="KW-0408">Iron</keyword>
<dbReference type="Pfam" id="PF13183">
    <property type="entry name" value="Fer4_8"/>
    <property type="match status" value="1"/>
</dbReference>
<keyword evidence="6" id="KW-0813">Transport</keyword>
<reference evidence="8 9" key="1">
    <citation type="submission" date="2024-06" db="EMBL/GenBank/DDBJ databases">
        <authorList>
            <person name="Tuo L."/>
        </authorList>
    </citation>
    <scope>NUCLEOTIDE SEQUENCE [LARGE SCALE GENOMIC DNA]</scope>
    <source>
        <strain evidence="8 9">ZMM04-5</strain>
    </source>
</reference>
<comment type="function">
    <text evidence="6">Component of a complex that catalyzes the oxidation of glycolate to glyoxylate.</text>
</comment>
<dbReference type="EC" id="1.1.99.14" evidence="6"/>
<dbReference type="Pfam" id="PF02754">
    <property type="entry name" value="CCG"/>
    <property type="match status" value="2"/>
</dbReference>
<feature type="domain" description="4Fe-4S ferredoxin-type" evidence="7">
    <location>
        <begin position="67"/>
        <end position="96"/>
    </location>
</feature>
<dbReference type="InterPro" id="IPR004017">
    <property type="entry name" value="Cys_rich_dom"/>
</dbReference>
<keyword evidence="6" id="KW-0249">Electron transport</keyword>
<comment type="caution">
    <text evidence="8">The sequence shown here is derived from an EMBL/GenBank/DDBJ whole genome shotgun (WGS) entry which is preliminary data.</text>
</comment>
<comment type="catalytic activity">
    <reaction evidence="6">
        <text>glycolate + A = glyoxylate + AH2</text>
        <dbReference type="Rhea" id="RHEA:21264"/>
        <dbReference type="ChEBI" id="CHEBI:13193"/>
        <dbReference type="ChEBI" id="CHEBI:17499"/>
        <dbReference type="ChEBI" id="CHEBI:29805"/>
        <dbReference type="ChEBI" id="CHEBI:36655"/>
        <dbReference type="EC" id="1.1.99.14"/>
    </reaction>
</comment>
<evidence type="ECO:0000256" key="3">
    <source>
        <dbReference type="ARBA" id="ARBA00022737"/>
    </source>
</evidence>
<dbReference type="InterPro" id="IPR017900">
    <property type="entry name" value="4Fe4S_Fe_S_CS"/>
</dbReference>
<dbReference type="InterPro" id="IPR012257">
    <property type="entry name" value="Glc_ox_4Fe-4S"/>
</dbReference>
<evidence type="ECO:0000256" key="1">
    <source>
        <dbReference type="ARBA" id="ARBA00022485"/>
    </source>
</evidence>
<protein>
    <recommendedName>
        <fullName evidence="6">Glycolate oxidase iron-sulfur subunit</fullName>
        <ecNumber evidence="6">1.1.99.14</ecNumber>
    </recommendedName>
</protein>
<dbReference type="PANTHER" id="PTHR32479:SF17">
    <property type="entry name" value="GLYCOLATE OXIDASE IRON-SULFUR SUBUNIT"/>
    <property type="match status" value="1"/>
</dbReference>
<dbReference type="InterPro" id="IPR017896">
    <property type="entry name" value="4Fe4S_Fe-S-bd"/>
</dbReference>
<evidence type="ECO:0000256" key="5">
    <source>
        <dbReference type="ARBA" id="ARBA00023014"/>
    </source>
</evidence>
<dbReference type="GO" id="GO:0019154">
    <property type="term" value="F:glycolate dehydrogenase activity"/>
    <property type="evidence" value="ECO:0007669"/>
    <property type="project" value="UniProtKB-EC"/>
</dbReference>
<name>A0ABV3R303_9HYPH</name>
<keyword evidence="2 6" id="KW-0479">Metal-binding</keyword>
<dbReference type="PROSITE" id="PS51379">
    <property type="entry name" value="4FE4S_FER_2"/>
    <property type="match status" value="2"/>
</dbReference>
<feature type="domain" description="4Fe-4S ferredoxin-type" evidence="7">
    <location>
        <begin position="16"/>
        <end position="44"/>
    </location>
</feature>
<dbReference type="InterPro" id="IPR009051">
    <property type="entry name" value="Helical_ferredxn"/>
</dbReference>
<gene>
    <name evidence="8" type="primary">glcF</name>
    <name evidence="8" type="ORF">ABUE31_17120</name>
</gene>
<keyword evidence="5 6" id="KW-0411">Iron-sulfur</keyword>
<dbReference type="EMBL" id="JBFOCI010000005">
    <property type="protein sequence ID" value="MEW9807714.1"/>
    <property type="molecule type" value="Genomic_DNA"/>
</dbReference>
<keyword evidence="8" id="KW-0560">Oxidoreductase</keyword>
<accession>A0ABV3R303</accession>
<sequence length="434" mass="46797">MQTTFTAEQLADPHVEESEKILRKCVHCGFCTATCPTYVTLGNELDSPRGRIYLIKDMLENGRAADEQIVTHIDRCLSCLSCMTTCPSGVNYMHLVDHARAHIEKTYKRPFSDRAVRALLAAVLPYPGRFRAALILAKLGRPFAGLFDRMPALKPLAAMLRLAPASTPRRSRNASPGVHAAAGARTSRVALLTGCAQPVLDPAINDATISLLTRLGVEVVVPQGETCCGALVHHMGREEAALVSARQNVDAWTREIEGNGLDAIVITASGCGTTIKDYGFMLRLDPAYADKAARVSSLARDVTEFLATLDLPEPAVKPDLTVAYHSACSMQHGQKITRQPKDLLKKAGFTVKEPREGHLCCGSAGTYNIMQPEISAKLRERKVKNIEATGAALVATGNIGCITQIASAAKLPVVHTVELLDWAYGGKRPAGLRP</sequence>
<evidence type="ECO:0000256" key="6">
    <source>
        <dbReference type="PIRNR" id="PIRNR000139"/>
    </source>
</evidence>
<evidence type="ECO:0000256" key="2">
    <source>
        <dbReference type="ARBA" id="ARBA00022723"/>
    </source>
</evidence>
<proteinExistence type="predicted"/>
<comment type="cofactor">
    <cofactor evidence="6">
        <name>[4Fe-4S] cluster</name>
        <dbReference type="ChEBI" id="CHEBI:49883"/>
    </cofactor>
    <text evidence="6">Binds 2 [4Fe-4S] clusters.</text>
</comment>
<evidence type="ECO:0000313" key="9">
    <source>
        <dbReference type="Proteomes" id="UP001556196"/>
    </source>
</evidence>
<organism evidence="8 9">
    <name type="scientific">Mesorhizobium marinum</name>
    <dbReference type="NCBI Taxonomy" id="3228790"/>
    <lineage>
        <taxon>Bacteria</taxon>
        <taxon>Pseudomonadati</taxon>
        <taxon>Pseudomonadota</taxon>
        <taxon>Alphaproteobacteria</taxon>
        <taxon>Hyphomicrobiales</taxon>
        <taxon>Phyllobacteriaceae</taxon>
        <taxon>Mesorhizobium</taxon>
    </lineage>
</organism>
<dbReference type="NCBIfam" id="NF008434">
    <property type="entry name" value="PRK11274.1"/>
    <property type="match status" value="1"/>
</dbReference>
<evidence type="ECO:0000256" key="4">
    <source>
        <dbReference type="ARBA" id="ARBA00023004"/>
    </source>
</evidence>
<dbReference type="Gene3D" id="1.10.1060.10">
    <property type="entry name" value="Alpha-helical ferredoxin"/>
    <property type="match status" value="1"/>
</dbReference>
<evidence type="ECO:0000259" key="7">
    <source>
        <dbReference type="PROSITE" id="PS51379"/>
    </source>
</evidence>
<comment type="catalytic activity">
    <reaction evidence="6">
        <text>(R)-lactate + A = pyruvate + AH2</text>
        <dbReference type="Rhea" id="RHEA:15089"/>
        <dbReference type="ChEBI" id="CHEBI:13193"/>
        <dbReference type="ChEBI" id="CHEBI:15361"/>
        <dbReference type="ChEBI" id="CHEBI:16004"/>
        <dbReference type="ChEBI" id="CHEBI:17499"/>
    </reaction>
</comment>
<keyword evidence="3" id="KW-0677">Repeat</keyword>
<dbReference type="PANTHER" id="PTHR32479">
    <property type="entry name" value="GLYCOLATE OXIDASE IRON-SULFUR SUBUNIT"/>
    <property type="match status" value="1"/>
</dbReference>
<dbReference type="PROSITE" id="PS00198">
    <property type="entry name" value="4FE4S_FER_1"/>
    <property type="match status" value="2"/>
</dbReference>
<keyword evidence="9" id="KW-1185">Reference proteome</keyword>
<dbReference type="RefSeq" id="WP_367724896.1">
    <property type="nucleotide sequence ID" value="NZ_JBFOCI010000005.1"/>
</dbReference>
<dbReference type="SUPFAM" id="SSF54862">
    <property type="entry name" value="4Fe-4S ferredoxins"/>
    <property type="match status" value="1"/>
</dbReference>